<comment type="caution">
    <text evidence="2">The sequence shown here is derived from an EMBL/GenBank/DDBJ whole genome shotgun (WGS) entry which is preliminary data.</text>
</comment>
<evidence type="ECO:0000256" key="1">
    <source>
        <dbReference type="SAM" id="MobiDB-lite"/>
    </source>
</evidence>
<organism evidence="2 3">
    <name type="scientific">Novipirellula rosea</name>
    <dbReference type="NCBI Taxonomy" id="1031540"/>
    <lineage>
        <taxon>Bacteria</taxon>
        <taxon>Pseudomonadati</taxon>
        <taxon>Planctomycetota</taxon>
        <taxon>Planctomycetia</taxon>
        <taxon>Pirellulales</taxon>
        <taxon>Pirellulaceae</taxon>
        <taxon>Novipirellula</taxon>
    </lineage>
</organism>
<reference evidence="3" key="1">
    <citation type="journal article" date="2019" name="Int. J. Syst. Evol. Microbiol.">
        <title>The Global Catalogue of Microorganisms (GCM) 10K type strain sequencing project: providing services to taxonomists for standard genome sequencing and annotation.</title>
        <authorList>
            <consortium name="The Broad Institute Genomics Platform"/>
            <consortium name="The Broad Institute Genome Sequencing Center for Infectious Disease"/>
            <person name="Wu L."/>
            <person name="Ma J."/>
        </authorList>
    </citation>
    <scope>NUCLEOTIDE SEQUENCE [LARGE SCALE GENOMIC DNA]</scope>
    <source>
        <strain evidence="3">JCM 17759</strain>
    </source>
</reference>
<dbReference type="EMBL" id="BAABGA010000058">
    <property type="protein sequence ID" value="GAA4461896.1"/>
    <property type="molecule type" value="Genomic_DNA"/>
</dbReference>
<evidence type="ECO:0000313" key="3">
    <source>
        <dbReference type="Proteomes" id="UP001500840"/>
    </source>
</evidence>
<evidence type="ECO:0000313" key="2">
    <source>
        <dbReference type="EMBL" id="GAA4461896.1"/>
    </source>
</evidence>
<sequence>MHVADRKWLEHERVDARHGDRETRRHGDTETRRHGDTETRRHGVRSEECLAASEVQAASSCSNVLDNT</sequence>
<proteinExistence type="predicted"/>
<name>A0ABP8NA74_9BACT</name>
<protein>
    <submittedName>
        <fullName evidence="2">Uncharacterized protein</fullName>
    </submittedName>
</protein>
<keyword evidence="3" id="KW-1185">Reference proteome</keyword>
<accession>A0ABP8NA74</accession>
<gene>
    <name evidence="2" type="ORF">GCM10023156_45050</name>
</gene>
<feature type="region of interest" description="Disordered" evidence="1">
    <location>
        <begin position="1"/>
        <end position="46"/>
    </location>
</feature>
<dbReference type="Proteomes" id="UP001500840">
    <property type="component" value="Unassembled WGS sequence"/>
</dbReference>